<gene>
    <name evidence="1" type="ORF">PHMEG_00032140</name>
</gene>
<comment type="caution">
    <text evidence="1">The sequence shown here is derived from an EMBL/GenBank/DDBJ whole genome shotgun (WGS) entry which is preliminary data.</text>
</comment>
<dbReference type="AlphaFoldDB" id="A0A225UW62"/>
<evidence type="ECO:0000313" key="1">
    <source>
        <dbReference type="EMBL" id="OWY97350.1"/>
    </source>
</evidence>
<sequence length="165" mass="18375">MVMLETYKAEMERMSEGLAEKSESVLKRHIHGLVMTLEPMKMAFESVLARSNEATLFGAVLLSTACLPSRCTNSTIFKFSYVKWGLSLSTNRILIAFWDCPHCAGAMVHGIATAETSAKDMTTRGMKVRLAELQRLMHHVESPLADDEVIRAYSSTDSAGVFLRR</sequence>
<dbReference type="EMBL" id="NBNE01010556">
    <property type="protein sequence ID" value="OWY97350.1"/>
    <property type="molecule type" value="Genomic_DNA"/>
</dbReference>
<proteinExistence type="predicted"/>
<accession>A0A225UW62</accession>
<reference evidence="2" key="1">
    <citation type="submission" date="2017-03" db="EMBL/GenBank/DDBJ databases">
        <title>Phytopthora megakarya and P. palmivora, two closely related causual agents of cacao black pod achieved similar genome size and gene model numbers by different mechanisms.</title>
        <authorList>
            <person name="Ali S."/>
            <person name="Shao J."/>
            <person name="Larry D.J."/>
            <person name="Kronmiller B."/>
            <person name="Shen D."/>
            <person name="Strem M.D."/>
            <person name="Melnick R.L."/>
            <person name="Guiltinan M.J."/>
            <person name="Tyler B.M."/>
            <person name="Meinhardt L.W."/>
            <person name="Bailey B.A."/>
        </authorList>
    </citation>
    <scope>NUCLEOTIDE SEQUENCE [LARGE SCALE GENOMIC DNA]</scope>
    <source>
        <strain evidence="2">zdho120</strain>
    </source>
</reference>
<dbReference type="Proteomes" id="UP000198211">
    <property type="component" value="Unassembled WGS sequence"/>
</dbReference>
<keyword evidence="2" id="KW-1185">Reference proteome</keyword>
<evidence type="ECO:0000313" key="2">
    <source>
        <dbReference type="Proteomes" id="UP000198211"/>
    </source>
</evidence>
<protein>
    <submittedName>
        <fullName evidence="1">Uncharacterized protein</fullName>
    </submittedName>
</protein>
<organism evidence="1 2">
    <name type="scientific">Phytophthora megakarya</name>
    <dbReference type="NCBI Taxonomy" id="4795"/>
    <lineage>
        <taxon>Eukaryota</taxon>
        <taxon>Sar</taxon>
        <taxon>Stramenopiles</taxon>
        <taxon>Oomycota</taxon>
        <taxon>Peronosporomycetes</taxon>
        <taxon>Peronosporales</taxon>
        <taxon>Peronosporaceae</taxon>
        <taxon>Phytophthora</taxon>
    </lineage>
</organism>
<name>A0A225UW62_9STRA</name>